<dbReference type="SUPFAM" id="SSF53067">
    <property type="entry name" value="Actin-like ATPase domain"/>
    <property type="match status" value="2"/>
</dbReference>
<organism evidence="2 3">
    <name type="scientific">Paraclostridium sordellii</name>
    <name type="common">Clostridium sordellii</name>
    <dbReference type="NCBI Taxonomy" id="1505"/>
    <lineage>
        <taxon>Bacteria</taxon>
        <taxon>Bacillati</taxon>
        <taxon>Bacillota</taxon>
        <taxon>Clostridia</taxon>
        <taxon>Peptostreptococcales</taxon>
        <taxon>Peptostreptococcaceae</taxon>
        <taxon>Paraclostridium</taxon>
    </lineage>
</organism>
<feature type="domain" description="Actin-like protein N-terminal" evidence="1">
    <location>
        <begin position="6"/>
        <end position="139"/>
    </location>
</feature>
<dbReference type="AlphaFoldDB" id="A0A0C7QZF4"/>
<gene>
    <name evidence="2" type="ORF">R28058_33531</name>
</gene>
<evidence type="ECO:0000313" key="3">
    <source>
        <dbReference type="Proteomes" id="UP000049127"/>
    </source>
</evidence>
<dbReference type="OrthoDB" id="1883643at2"/>
<proteinExistence type="predicted"/>
<accession>A0A0C7QZF4</accession>
<dbReference type="RefSeq" id="WP_055341060.1">
    <property type="nucleotide sequence ID" value="NZ_CEKZ01000001.1"/>
</dbReference>
<protein>
    <submittedName>
        <fullName evidence="2">StbA family protein</fullName>
    </submittedName>
</protein>
<evidence type="ECO:0000313" key="2">
    <source>
        <dbReference type="EMBL" id="CEQ01975.1"/>
    </source>
</evidence>
<dbReference type="Proteomes" id="UP000049127">
    <property type="component" value="Unassembled WGS sequence"/>
</dbReference>
<dbReference type="CDD" id="cd10227">
    <property type="entry name" value="ASKHA_NBD_ParM-like"/>
    <property type="match status" value="1"/>
</dbReference>
<name>A0A0C7QZF4_PARSO</name>
<dbReference type="Gene3D" id="3.30.420.40">
    <property type="match status" value="2"/>
</dbReference>
<dbReference type="InterPro" id="IPR040607">
    <property type="entry name" value="ALP_N"/>
</dbReference>
<dbReference type="Pfam" id="PF17989">
    <property type="entry name" value="ALP_N"/>
    <property type="match status" value="1"/>
</dbReference>
<sequence length="308" mass="34736">MIEITGIDIGNITTIVVSEDEEIQIESRLKEWSSKDDLGGNEVFEFNGKKYVSESGDFENDVVKHEKENFLPLIFYPLFKATEENQIKAVIGIPAGQYEDRKDELRDFIMANNKQKIKVGNKEREIKILDLKVVPEGYGLKANGAMEKCQKGLKTYVIDIGGGTTDIAEFDENMKFVDGDSIQLGLLDIYRNTRKILSKKPYNMVISLADAKKYFDGELKLPSINEDDEKEKNAYKLELIKDCLRTLINELKGLYPNLSNSNIVLAGGGAKKVKTPFSKIYPQTIVVENIKANARGNRIVGVAQWQKK</sequence>
<reference evidence="2 3" key="1">
    <citation type="submission" date="2015-01" db="EMBL/GenBank/DDBJ databases">
        <authorList>
            <person name="Aslett A.Martin."/>
            <person name="De Silva Nishadi"/>
        </authorList>
    </citation>
    <scope>NUCLEOTIDE SEQUENCE [LARGE SCALE GENOMIC DNA]</scope>
    <source>
        <strain evidence="2 3">R28058</strain>
    </source>
</reference>
<dbReference type="EMBL" id="CEKZ01000001">
    <property type="protein sequence ID" value="CEQ01975.1"/>
    <property type="molecule type" value="Genomic_DNA"/>
</dbReference>
<dbReference type="InterPro" id="IPR043129">
    <property type="entry name" value="ATPase_NBD"/>
</dbReference>
<evidence type="ECO:0000259" key="1">
    <source>
        <dbReference type="Pfam" id="PF17989"/>
    </source>
</evidence>